<evidence type="ECO:0000256" key="9">
    <source>
        <dbReference type="PROSITE-ProRule" id="PRU00221"/>
    </source>
</evidence>
<feature type="compositionally biased region" description="Pro residues" evidence="10">
    <location>
        <begin position="9"/>
        <end position="21"/>
    </location>
</feature>
<gene>
    <name evidence="13" type="primary">VCS</name>
    <name evidence="13" type="ORF">MA16_Dca000609</name>
</gene>
<dbReference type="EMBL" id="KZ502442">
    <property type="protein sequence ID" value="PKU79264.1"/>
    <property type="molecule type" value="Genomic_DNA"/>
</dbReference>
<dbReference type="PANTHER" id="PTHR15598">
    <property type="entry name" value="ENHANCER OF MRNA-DECAPPING PROTEIN 4"/>
    <property type="match status" value="1"/>
</dbReference>
<dbReference type="FunFam" id="2.130.10.10:FF:000232">
    <property type="entry name" value="enhancer of mRNA-decapping protein 4"/>
    <property type="match status" value="1"/>
</dbReference>
<dbReference type="Gene3D" id="1.10.220.100">
    <property type="entry name" value="conserved c-terminal region of ge- 1"/>
    <property type="match status" value="1"/>
</dbReference>
<dbReference type="Pfam" id="PF16529">
    <property type="entry name" value="Ge1_WD40"/>
    <property type="match status" value="1"/>
</dbReference>
<feature type="domain" description="Enhancer of mRNA-decapping protein 4 WD40 repeat region" evidence="11">
    <location>
        <begin position="202"/>
        <end position="514"/>
    </location>
</feature>
<feature type="compositionally biased region" description="Low complexity" evidence="10">
    <location>
        <begin position="61"/>
        <end position="74"/>
    </location>
</feature>
<keyword evidence="8" id="KW-0175">Coiled coil</keyword>
<dbReference type="OrthoDB" id="21128at2759"/>
<feature type="region of interest" description="Disordered" evidence="10">
    <location>
        <begin position="1"/>
        <end position="105"/>
    </location>
</feature>
<keyword evidence="5 9" id="KW-0853">WD repeat</keyword>
<feature type="region of interest" description="Disordered" evidence="10">
    <location>
        <begin position="632"/>
        <end position="678"/>
    </location>
</feature>
<organism evidence="13 14">
    <name type="scientific">Dendrobium catenatum</name>
    <dbReference type="NCBI Taxonomy" id="906689"/>
    <lineage>
        <taxon>Eukaryota</taxon>
        <taxon>Viridiplantae</taxon>
        <taxon>Streptophyta</taxon>
        <taxon>Embryophyta</taxon>
        <taxon>Tracheophyta</taxon>
        <taxon>Spermatophyta</taxon>
        <taxon>Magnoliopsida</taxon>
        <taxon>Liliopsida</taxon>
        <taxon>Asparagales</taxon>
        <taxon>Orchidaceae</taxon>
        <taxon>Epidendroideae</taxon>
        <taxon>Malaxideae</taxon>
        <taxon>Dendrobiinae</taxon>
        <taxon>Dendrobium</taxon>
    </lineage>
</organism>
<dbReference type="InterPro" id="IPR049404">
    <property type="entry name" value="EDC4_C"/>
</dbReference>
<evidence type="ECO:0000256" key="7">
    <source>
        <dbReference type="ARBA" id="ARBA00022737"/>
    </source>
</evidence>
<dbReference type="GO" id="GO:0006397">
    <property type="term" value="P:mRNA processing"/>
    <property type="evidence" value="ECO:0007669"/>
    <property type="project" value="UniProtKB-KW"/>
</dbReference>
<comment type="similarity">
    <text evidence="2">Belongs to the WD repeat EDC4 family.</text>
</comment>
<dbReference type="STRING" id="906689.A0A2I0WUC0"/>
<feature type="repeat" description="WD" evidence="9">
    <location>
        <begin position="368"/>
        <end position="401"/>
    </location>
</feature>
<evidence type="ECO:0000313" key="14">
    <source>
        <dbReference type="Proteomes" id="UP000233837"/>
    </source>
</evidence>
<proteinExistence type="inferred from homology"/>
<keyword evidence="7" id="KW-0677">Repeat</keyword>
<dbReference type="GO" id="GO:0031087">
    <property type="term" value="P:deadenylation-independent decapping of nuclear-transcribed mRNA"/>
    <property type="evidence" value="ECO:0007669"/>
    <property type="project" value="InterPro"/>
</dbReference>
<dbReference type="InterPro" id="IPR044938">
    <property type="entry name" value="EDC4_C_sf"/>
</dbReference>
<sequence>MASSGGSPAPSPSSNPTPTPPFDVQKLFKPLTPSSNPSPNPVPRGASPFLPPPSSYPAPLLPSTSPAAPLSAFSYPPSTPPFQHRPFLHYPQAPSPIPIPNPNPNPNAGARLMALLGTAQPANLESAISMPSPTSPSEFSAAPGNPPILHPPPPAMLQPDPARLPSSKLPRGRRLAAGDRAVYDVDSRLPGESQPPQLEVTPITKYISDPGLVLGRQIALNRVYICYGLKLGAIRVLNINTALRSLLRGHTQKVTDMAFFAEDVPLLASASIDGRIFVWKINEDFDDDSKPQITGKIVLALQIIGAGEGEPYHPRVCWHPHKQEVLVVGVGNYLLKIDTLKVGRIGQFSAEEPVRCLIDKLIDGVQHIGKHDGEITDISMSQWMTTRLASASKDGKIKIWEDRKVMPIATLTPHDNHPVSSVAFMTSPDRPDHIVLVTAGPLNRELKIWVSASEEGWLLPSDCESWKCNQTLDLRSSTEPRLEEAFFNQFVVLSRASFILLANAKKNAIYALHVDYGPNPASTRMDYIADFTVTMPILSFTGTSDYISDAEQIVQVYCVQTQAIQQYALDLSQCLPIPVENEVSEKHASTAFDGPISEGFSVPHSSFGATTYDATPANSSPAPILINRSEDNKHQALSGTSEATVVHDHASSNVEPAVSAPQLSSVDKSTGDVASSSPSLPLNLDFSEKLRAVQGVSSAGDQENLLSTGSIDSQGHDSTVERTLDAVVTNVPDVPLVAETSGKEKNKAIIDAIPMVPNPHALFKPDGKTAHLVTPSEILSGAIPPAESSFPNQGIRSEELDAQKVSDKNGIVHAEVKVVDDRALIKHDYLDSEKEPREALADQGKLVKHPSAEPINFVERKDFKTDERDAEGIHTLDNTVSEKLDTPSAAGKEVAEETINKDLPFEDSSTIGTNSQPTSDLKASRFKENLLQASATLAPVSIPFASDSLVEHGPSIGNHSTDVLSQLRLMQELLNQLATNQKEIEKQMAEVICAPVMKEGRRVEAALGRSMEKSIKANMDSLWAHIQEENAKQEKTERENIQQLTTLITNCINKDIPAAVERTIKKEISAVGQVLARAITPSIEKCISSAIGDSFQRGVTDKIVSQLEKTIGSKLEASLARQIQLQFQTSGKQTLQDTLKSNLESSVVPAFEKSSRALFEQIDEAFQKGLTDHKAAAQQQYESAHTQLAITLRDSINSASSITHNLVSELADGQQKLLALFAAGNTKANPIAKQQSNGPLGHPDMALSVQQIEAPVDPTKELTRLISERKFDEAFTIALQRSDVSIVSWLCSQVDLHGLCSMAPLPLSQGVLLALLQQLSCDIGAETQRKISWMTDVAVAINPTDPMITSHVRPIFEQVYNRLIHQRTLQTTTVAEASSIRLIIHVINSVLMTCK</sequence>
<dbReference type="Pfam" id="PF21289">
    <property type="entry name" value="EDC4_C"/>
    <property type="match status" value="1"/>
</dbReference>
<comment type="subcellular location">
    <subcellularLocation>
        <location evidence="1">Cytoplasm</location>
        <location evidence="1">P-body</location>
    </subcellularLocation>
</comment>
<dbReference type="InterPro" id="IPR036322">
    <property type="entry name" value="WD40_repeat_dom_sf"/>
</dbReference>
<feature type="repeat" description="WD" evidence="9">
    <location>
        <begin position="247"/>
        <end position="282"/>
    </location>
</feature>
<feature type="compositionally biased region" description="Pro residues" evidence="10">
    <location>
        <begin position="49"/>
        <end position="60"/>
    </location>
</feature>
<dbReference type="Gene3D" id="2.130.10.10">
    <property type="entry name" value="YVTN repeat-like/Quinoprotein amine dehydrogenase"/>
    <property type="match status" value="1"/>
</dbReference>
<feature type="compositionally biased region" description="Pro residues" evidence="10">
    <location>
        <begin position="93"/>
        <end position="105"/>
    </location>
</feature>
<evidence type="ECO:0000256" key="5">
    <source>
        <dbReference type="ARBA" id="ARBA00022574"/>
    </source>
</evidence>
<dbReference type="FunFam" id="1.10.220.100:FF:000001">
    <property type="entry name" value="Enhancer of mRNA-decapping protein 4"/>
    <property type="match status" value="1"/>
</dbReference>
<reference evidence="13 14" key="1">
    <citation type="journal article" date="2016" name="Sci. Rep.">
        <title>The Dendrobium catenatum Lindl. genome sequence provides insights into polysaccharide synthase, floral development and adaptive evolution.</title>
        <authorList>
            <person name="Zhang G.Q."/>
            <person name="Xu Q."/>
            <person name="Bian C."/>
            <person name="Tsai W.C."/>
            <person name="Yeh C.M."/>
            <person name="Liu K.W."/>
            <person name="Yoshida K."/>
            <person name="Zhang L.S."/>
            <person name="Chang S.B."/>
            <person name="Chen F."/>
            <person name="Shi Y."/>
            <person name="Su Y.Y."/>
            <person name="Zhang Y.Q."/>
            <person name="Chen L.J."/>
            <person name="Yin Y."/>
            <person name="Lin M."/>
            <person name="Huang H."/>
            <person name="Deng H."/>
            <person name="Wang Z.W."/>
            <person name="Zhu S.L."/>
            <person name="Zhao X."/>
            <person name="Deng C."/>
            <person name="Niu S.C."/>
            <person name="Huang J."/>
            <person name="Wang M."/>
            <person name="Liu G.H."/>
            <person name="Yang H.J."/>
            <person name="Xiao X.J."/>
            <person name="Hsiao Y.Y."/>
            <person name="Wu W.L."/>
            <person name="Chen Y.Y."/>
            <person name="Mitsuda N."/>
            <person name="Ohme-Takagi M."/>
            <person name="Luo Y.B."/>
            <person name="Van de Peer Y."/>
            <person name="Liu Z.J."/>
        </authorList>
    </citation>
    <scope>NUCLEOTIDE SEQUENCE [LARGE SCALE GENOMIC DNA]</scope>
    <source>
        <tissue evidence="13">The whole plant</tissue>
    </source>
</reference>
<keyword evidence="14" id="KW-1185">Reference proteome</keyword>
<dbReference type="InterPro" id="IPR045152">
    <property type="entry name" value="EDC4-like"/>
</dbReference>
<evidence type="ECO:0000256" key="1">
    <source>
        <dbReference type="ARBA" id="ARBA00004201"/>
    </source>
</evidence>
<reference evidence="13 14" key="2">
    <citation type="journal article" date="2017" name="Nature">
        <title>The Apostasia genome and the evolution of orchids.</title>
        <authorList>
            <person name="Zhang G.Q."/>
            <person name="Liu K.W."/>
            <person name="Li Z."/>
            <person name="Lohaus R."/>
            <person name="Hsiao Y.Y."/>
            <person name="Niu S.C."/>
            <person name="Wang J.Y."/>
            <person name="Lin Y.C."/>
            <person name="Xu Q."/>
            <person name="Chen L.J."/>
            <person name="Yoshida K."/>
            <person name="Fujiwara S."/>
            <person name="Wang Z.W."/>
            <person name="Zhang Y.Q."/>
            <person name="Mitsuda N."/>
            <person name="Wang M."/>
            <person name="Liu G.H."/>
            <person name="Pecoraro L."/>
            <person name="Huang H.X."/>
            <person name="Xiao X.J."/>
            <person name="Lin M."/>
            <person name="Wu X.Y."/>
            <person name="Wu W.L."/>
            <person name="Chen Y.Y."/>
            <person name="Chang S.B."/>
            <person name="Sakamoto S."/>
            <person name="Ohme-Takagi M."/>
            <person name="Yagi M."/>
            <person name="Zeng S.J."/>
            <person name="Shen C.Y."/>
            <person name="Yeh C.M."/>
            <person name="Luo Y.B."/>
            <person name="Tsai W.C."/>
            <person name="Van de Peer Y."/>
            <person name="Liu Z.J."/>
        </authorList>
    </citation>
    <scope>NUCLEOTIDE SEQUENCE [LARGE SCALE GENOMIC DNA]</scope>
    <source>
        <tissue evidence="13">The whole plant</tissue>
    </source>
</reference>
<evidence type="ECO:0000256" key="10">
    <source>
        <dbReference type="SAM" id="MobiDB-lite"/>
    </source>
</evidence>
<accession>A0A2I0WUC0</accession>
<evidence type="ECO:0000256" key="6">
    <source>
        <dbReference type="ARBA" id="ARBA00022664"/>
    </source>
</evidence>
<dbReference type="SUPFAM" id="SSF50978">
    <property type="entry name" value="WD40 repeat-like"/>
    <property type="match status" value="1"/>
</dbReference>
<evidence type="ECO:0000259" key="12">
    <source>
        <dbReference type="Pfam" id="PF21289"/>
    </source>
</evidence>
<evidence type="ECO:0000256" key="4">
    <source>
        <dbReference type="ARBA" id="ARBA00022553"/>
    </source>
</evidence>
<dbReference type="GO" id="GO:0000932">
    <property type="term" value="C:P-body"/>
    <property type="evidence" value="ECO:0007669"/>
    <property type="project" value="UniProtKB-SubCell"/>
</dbReference>
<dbReference type="InterPro" id="IPR001680">
    <property type="entry name" value="WD40_rpt"/>
</dbReference>
<feature type="compositionally biased region" description="Polar residues" evidence="10">
    <location>
        <begin position="661"/>
        <end position="678"/>
    </location>
</feature>
<evidence type="ECO:0000313" key="13">
    <source>
        <dbReference type="EMBL" id="PKU79264.1"/>
    </source>
</evidence>
<dbReference type="PROSITE" id="PS50082">
    <property type="entry name" value="WD_REPEATS_2"/>
    <property type="match status" value="2"/>
</dbReference>
<feature type="domain" description="Enhancer of mRNA-decapping protein 4 C-terminal" evidence="12">
    <location>
        <begin position="1264"/>
        <end position="1369"/>
    </location>
</feature>
<feature type="region of interest" description="Disordered" evidence="10">
    <location>
        <begin position="130"/>
        <end position="151"/>
    </location>
</feature>
<dbReference type="SMART" id="SM00320">
    <property type="entry name" value="WD40"/>
    <property type="match status" value="3"/>
</dbReference>
<keyword evidence="6" id="KW-0507">mRNA processing</keyword>
<keyword evidence="4" id="KW-0597">Phosphoprotein</keyword>
<dbReference type="InterPro" id="IPR015943">
    <property type="entry name" value="WD40/YVTN_repeat-like_dom_sf"/>
</dbReference>
<protein>
    <submittedName>
        <fullName evidence="13">Enhancer of mRNA-decapping protein 4</fullName>
    </submittedName>
</protein>
<dbReference type="PROSITE" id="PS50294">
    <property type="entry name" value="WD_REPEATS_REGION"/>
    <property type="match status" value="1"/>
</dbReference>
<dbReference type="Proteomes" id="UP000233837">
    <property type="component" value="Unassembled WGS sequence"/>
</dbReference>
<name>A0A2I0WUC0_9ASPA</name>
<evidence type="ECO:0000256" key="8">
    <source>
        <dbReference type="ARBA" id="ARBA00023054"/>
    </source>
</evidence>
<dbReference type="InterPro" id="IPR032401">
    <property type="entry name" value="EDC4_WD40"/>
</dbReference>
<keyword evidence="3" id="KW-0963">Cytoplasm</keyword>
<dbReference type="PANTHER" id="PTHR15598:SF5">
    <property type="entry name" value="ENHANCER OF MRNA-DECAPPING PROTEIN 4"/>
    <property type="match status" value="1"/>
</dbReference>
<evidence type="ECO:0000259" key="11">
    <source>
        <dbReference type="Pfam" id="PF16529"/>
    </source>
</evidence>
<evidence type="ECO:0000256" key="2">
    <source>
        <dbReference type="ARBA" id="ARBA00009639"/>
    </source>
</evidence>
<evidence type="ECO:0000256" key="3">
    <source>
        <dbReference type="ARBA" id="ARBA00022490"/>
    </source>
</evidence>